<evidence type="ECO:0000313" key="1">
    <source>
        <dbReference type="EMBL" id="CAF9903569.1"/>
    </source>
</evidence>
<dbReference type="Proteomes" id="UP000664169">
    <property type="component" value="Unassembled WGS sequence"/>
</dbReference>
<gene>
    <name evidence="1" type="ORF">GOMPHAMPRED_000387</name>
</gene>
<proteinExistence type="predicted"/>
<evidence type="ECO:0000313" key="2">
    <source>
        <dbReference type="Proteomes" id="UP000664169"/>
    </source>
</evidence>
<organism evidence="1 2">
    <name type="scientific">Gomphillus americanus</name>
    <dbReference type="NCBI Taxonomy" id="1940652"/>
    <lineage>
        <taxon>Eukaryota</taxon>
        <taxon>Fungi</taxon>
        <taxon>Dikarya</taxon>
        <taxon>Ascomycota</taxon>
        <taxon>Pezizomycotina</taxon>
        <taxon>Lecanoromycetes</taxon>
        <taxon>OSLEUM clade</taxon>
        <taxon>Ostropomycetidae</taxon>
        <taxon>Ostropales</taxon>
        <taxon>Graphidaceae</taxon>
        <taxon>Gomphilloideae</taxon>
        <taxon>Gomphillus</taxon>
    </lineage>
</organism>
<sequence>MLEWKNDCPEYQWYLSVANDPEKRQDLPMASKDDDGFDIEPGELVCRLPANGTTSGSVGICGRTRSRSGSLRVHVRDSHFWVCYRIGGISNKRIEQVKEFYIDLQQQWTRNRERRLSAEIVDATANRATENDLGFNRGSQVDVTQSISQVEHSHSFASLAAGTSLGNPTQAIPQGEESYSFIPHAGSTYLHHTALYNRTGEQEYISVPPTTGFALGDQATCILEVEQLHGSTPYVTGTPHVTDIPYATNNPYAISY</sequence>
<name>A0A8H3EE37_9LECA</name>
<protein>
    <submittedName>
        <fullName evidence="1">Uncharacterized protein</fullName>
    </submittedName>
</protein>
<keyword evidence="2" id="KW-1185">Reference proteome</keyword>
<reference evidence="1" key="1">
    <citation type="submission" date="2021-03" db="EMBL/GenBank/DDBJ databases">
        <authorList>
            <person name="Tagirdzhanova G."/>
        </authorList>
    </citation>
    <scope>NUCLEOTIDE SEQUENCE</scope>
</reference>
<accession>A0A8H3EE37</accession>
<dbReference type="EMBL" id="CAJPDQ010000001">
    <property type="protein sequence ID" value="CAF9903569.1"/>
    <property type="molecule type" value="Genomic_DNA"/>
</dbReference>
<dbReference type="AlphaFoldDB" id="A0A8H3EE37"/>
<comment type="caution">
    <text evidence="1">The sequence shown here is derived from an EMBL/GenBank/DDBJ whole genome shotgun (WGS) entry which is preliminary data.</text>
</comment>